<accession>A0A0C9ZI90</accession>
<dbReference type="OrthoDB" id="3260094at2759"/>
<dbReference type="InterPro" id="IPR040976">
    <property type="entry name" value="Pkinase_fungal"/>
</dbReference>
<feature type="non-terminal residue" evidence="2">
    <location>
        <position position="171"/>
    </location>
</feature>
<sequence>IMRNDARRRATFGVTIENTQMNFWFTCMAITLVSKPFNFFVVRSEHLIYFFCSLAFANDNELGWDPTIQRVCVGCTVRYDITVCTDEGDLVYQITRVISDFSADALTGCGTRVFETCLKLQDGKLVKTAEPVVWKDSRRDCNQDREDIIFKQIYADHQGTGNWSGLVRTGL</sequence>
<dbReference type="STRING" id="765257.A0A0C9ZI90"/>
<reference evidence="3" key="2">
    <citation type="submission" date="2015-01" db="EMBL/GenBank/DDBJ databases">
        <title>Evolutionary Origins and Diversification of the Mycorrhizal Mutualists.</title>
        <authorList>
            <consortium name="DOE Joint Genome Institute"/>
            <consortium name="Mycorrhizal Genomics Consortium"/>
            <person name="Kohler A."/>
            <person name="Kuo A."/>
            <person name="Nagy L.G."/>
            <person name="Floudas D."/>
            <person name="Copeland A."/>
            <person name="Barry K.W."/>
            <person name="Cichocki N."/>
            <person name="Veneault-Fourrey C."/>
            <person name="LaButti K."/>
            <person name="Lindquist E.A."/>
            <person name="Lipzen A."/>
            <person name="Lundell T."/>
            <person name="Morin E."/>
            <person name="Murat C."/>
            <person name="Riley R."/>
            <person name="Ohm R."/>
            <person name="Sun H."/>
            <person name="Tunlid A."/>
            <person name="Henrissat B."/>
            <person name="Grigoriev I.V."/>
            <person name="Hibbett D.S."/>
            <person name="Martin F."/>
        </authorList>
    </citation>
    <scope>NUCLEOTIDE SEQUENCE [LARGE SCALE GENOMIC DNA]</scope>
    <source>
        <strain evidence="3">441</strain>
    </source>
</reference>
<organism evidence="2 3">
    <name type="scientific">Pisolithus microcarpus 441</name>
    <dbReference type="NCBI Taxonomy" id="765257"/>
    <lineage>
        <taxon>Eukaryota</taxon>
        <taxon>Fungi</taxon>
        <taxon>Dikarya</taxon>
        <taxon>Basidiomycota</taxon>
        <taxon>Agaricomycotina</taxon>
        <taxon>Agaricomycetes</taxon>
        <taxon>Agaricomycetidae</taxon>
        <taxon>Boletales</taxon>
        <taxon>Sclerodermatineae</taxon>
        <taxon>Pisolithaceae</taxon>
        <taxon>Pisolithus</taxon>
    </lineage>
</organism>
<evidence type="ECO:0000313" key="2">
    <source>
        <dbReference type="EMBL" id="KIK28936.1"/>
    </source>
</evidence>
<dbReference type="Proteomes" id="UP000054018">
    <property type="component" value="Unassembled WGS sequence"/>
</dbReference>
<evidence type="ECO:0000313" key="3">
    <source>
        <dbReference type="Proteomes" id="UP000054018"/>
    </source>
</evidence>
<keyword evidence="3" id="KW-1185">Reference proteome</keyword>
<feature type="domain" description="Fungal-type protein kinase" evidence="1">
    <location>
        <begin position="1"/>
        <end position="153"/>
    </location>
</feature>
<name>A0A0C9ZI90_9AGAM</name>
<dbReference type="HOGENOM" id="CLU_1566657_0_0_1"/>
<reference evidence="2 3" key="1">
    <citation type="submission" date="2014-04" db="EMBL/GenBank/DDBJ databases">
        <authorList>
            <consortium name="DOE Joint Genome Institute"/>
            <person name="Kuo A."/>
            <person name="Kohler A."/>
            <person name="Costa M.D."/>
            <person name="Nagy L.G."/>
            <person name="Floudas D."/>
            <person name="Copeland A."/>
            <person name="Barry K.W."/>
            <person name="Cichocki N."/>
            <person name="Veneault-Fourrey C."/>
            <person name="LaButti K."/>
            <person name="Lindquist E.A."/>
            <person name="Lipzen A."/>
            <person name="Lundell T."/>
            <person name="Morin E."/>
            <person name="Murat C."/>
            <person name="Sun H."/>
            <person name="Tunlid A."/>
            <person name="Henrissat B."/>
            <person name="Grigoriev I.V."/>
            <person name="Hibbett D.S."/>
            <person name="Martin F."/>
            <person name="Nordberg H.P."/>
            <person name="Cantor M.N."/>
            <person name="Hua S.X."/>
        </authorList>
    </citation>
    <scope>NUCLEOTIDE SEQUENCE [LARGE SCALE GENOMIC DNA]</scope>
    <source>
        <strain evidence="2 3">441</strain>
    </source>
</reference>
<dbReference type="AlphaFoldDB" id="A0A0C9ZI90"/>
<evidence type="ECO:0000259" key="1">
    <source>
        <dbReference type="Pfam" id="PF17667"/>
    </source>
</evidence>
<dbReference type="Pfam" id="PF17667">
    <property type="entry name" value="Pkinase_fungal"/>
    <property type="match status" value="1"/>
</dbReference>
<gene>
    <name evidence="2" type="ORF">PISMIDRAFT_90115</name>
</gene>
<dbReference type="EMBL" id="KN833691">
    <property type="protein sequence ID" value="KIK28936.1"/>
    <property type="molecule type" value="Genomic_DNA"/>
</dbReference>
<proteinExistence type="predicted"/>
<protein>
    <recommendedName>
        <fullName evidence="1">Fungal-type protein kinase domain-containing protein</fullName>
    </recommendedName>
</protein>